<dbReference type="InterPro" id="IPR057240">
    <property type="entry name" value="ParB_dimer_C"/>
</dbReference>
<dbReference type="Proteomes" id="UP000640052">
    <property type="component" value="Unassembled WGS sequence"/>
</dbReference>
<dbReference type="GO" id="GO:0045881">
    <property type="term" value="P:positive regulation of sporulation resulting in formation of a cellular spore"/>
    <property type="evidence" value="ECO:0007669"/>
    <property type="project" value="TreeGrafter"/>
</dbReference>
<evidence type="ECO:0000256" key="4">
    <source>
        <dbReference type="SAM" id="MobiDB-lite"/>
    </source>
</evidence>
<dbReference type="GO" id="GO:0003677">
    <property type="term" value="F:DNA binding"/>
    <property type="evidence" value="ECO:0007669"/>
    <property type="project" value="UniProtKB-KW"/>
</dbReference>
<feature type="domain" description="ParB-like N-terminal" evidence="5">
    <location>
        <begin position="79"/>
        <end position="169"/>
    </location>
</feature>
<dbReference type="SUPFAM" id="SSF109709">
    <property type="entry name" value="KorB DNA-binding domain-like"/>
    <property type="match status" value="1"/>
</dbReference>
<keyword evidence="3" id="KW-0238">DNA-binding</keyword>
<dbReference type="FunFam" id="1.10.10.2830:FF:000001">
    <property type="entry name" value="Chromosome partitioning protein ParB"/>
    <property type="match status" value="1"/>
</dbReference>
<dbReference type="Gene3D" id="1.10.10.2830">
    <property type="match status" value="1"/>
</dbReference>
<dbReference type="GO" id="GO:0007059">
    <property type="term" value="P:chromosome segregation"/>
    <property type="evidence" value="ECO:0007669"/>
    <property type="project" value="UniProtKB-KW"/>
</dbReference>
<dbReference type="Gene3D" id="3.90.1530.30">
    <property type="match status" value="1"/>
</dbReference>
<dbReference type="SMART" id="SM00470">
    <property type="entry name" value="ParB"/>
    <property type="match status" value="1"/>
</dbReference>
<evidence type="ECO:0000313" key="7">
    <source>
        <dbReference type="Proteomes" id="UP000640052"/>
    </source>
</evidence>
<dbReference type="GO" id="GO:0005694">
    <property type="term" value="C:chromosome"/>
    <property type="evidence" value="ECO:0007669"/>
    <property type="project" value="TreeGrafter"/>
</dbReference>
<keyword evidence="2" id="KW-0159">Chromosome partition</keyword>
<feature type="compositionally biased region" description="Low complexity" evidence="4">
    <location>
        <begin position="24"/>
        <end position="33"/>
    </location>
</feature>
<dbReference type="InterPro" id="IPR003115">
    <property type="entry name" value="ParB_N"/>
</dbReference>
<dbReference type="EMBL" id="BOOA01000009">
    <property type="protein sequence ID" value="GIH23208.1"/>
    <property type="molecule type" value="Genomic_DNA"/>
</dbReference>
<comment type="similarity">
    <text evidence="1">Belongs to the ParB family.</text>
</comment>
<dbReference type="Pfam" id="PF17762">
    <property type="entry name" value="HTH_ParB"/>
    <property type="match status" value="1"/>
</dbReference>
<feature type="compositionally biased region" description="Gly residues" evidence="4">
    <location>
        <begin position="35"/>
        <end position="54"/>
    </location>
</feature>
<accession>A0A919UME2</accession>
<proteinExistence type="inferred from homology"/>
<dbReference type="PANTHER" id="PTHR33375">
    <property type="entry name" value="CHROMOSOME-PARTITIONING PROTEIN PARB-RELATED"/>
    <property type="match status" value="1"/>
</dbReference>
<dbReference type="RefSeq" id="WP_204040031.1">
    <property type="nucleotide sequence ID" value="NZ_BOOA01000009.1"/>
</dbReference>
<dbReference type="InterPro" id="IPR050336">
    <property type="entry name" value="Chromosome_partition/occlusion"/>
</dbReference>
<keyword evidence="7" id="KW-1185">Reference proteome</keyword>
<sequence length="348" mass="37068">MSQQRRGLGKGLGALIPTGPIVEPGATAGNPGSPGTPGGPSAPGGTYGGGGAGSVVGVAQSPPADTDGGLRPVAGAYFQEIPLTAIVPNPRQPRDVFDEDRLDELAASINEVGLLQPIVVRAAGAGQFELVMGERRWRASQLAGLDQIPAIVRSTDDDEMLREALIENLQREQLNSLEEAAAYQQLLDDFGATHEQLAKKVGRSRSHITNTLRLLNLAPEVQTRLAAGTITAGHARALLPLEDHAAQVRLADRIVAEGMTVRTVEEIVSIGDVKSGPAPRKPRAKQPTAPALRHLADRLSDHFETRVKVDLGRRKGRIVVEFSTIDDLERIIGTMAPDTANQMRSFEE</sequence>
<dbReference type="SUPFAM" id="SSF110849">
    <property type="entry name" value="ParB/Sulfiredoxin"/>
    <property type="match status" value="1"/>
</dbReference>
<gene>
    <name evidence="6" type="ORF">Aph01nite_15180</name>
</gene>
<comment type="caution">
    <text evidence="6">The sequence shown here is derived from an EMBL/GenBank/DDBJ whole genome shotgun (WGS) entry which is preliminary data.</text>
</comment>
<dbReference type="Pfam" id="PF23552">
    <property type="entry name" value="ParB_C"/>
    <property type="match status" value="1"/>
</dbReference>
<dbReference type="NCBIfam" id="TIGR00180">
    <property type="entry name" value="parB_part"/>
    <property type="match status" value="1"/>
</dbReference>
<reference evidence="6" key="1">
    <citation type="submission" date="2021-01" db="EMBL/GenBank/DDBJ databases">
        <title>Whole genome shotgun sequence of Acrocarpospora phusangensis NBRC 108782.</title>
        <authorList>
            <person name="Komaki H."/>
            <person name="Tamura T."/>
        </authorList>
    </citation>
    <scope>NUCLEOTIDE SEQUENCE</scope>
    <source>
        <strain evidence="6">NBRC 108782</strain>
    </source>
</reference>
<dbReference type="InterPro" id="IPR036086">
    <property type="entry name" value="ParB/Sulfiredoxin_sf"/>
</dbReference>
<dbReference type="InterPro" id="IPR041468">
    <property type="entry name" value="HTH_ParB/Spo0J"/>
</dbReference>
<dbReference type="InterPro" id="IPR004437">
    <property type="entry name" value="ParB/RepB/Spo0J"/>
</dbReference>
<dbReference type="FunFam" id="3.90.1530.30:FF:000001">
    <property type="entry name" value="Chromosome partitioning protein ParB"/>
    <property type="match status" value="1"/>
</dbReference>
<protein>
    <submittedName>
        <fullName evidence="6">Chromosome partitioning protein ParB</fullName>
    </submittedName>
</protein>
<dbReference type="PANTHER" id="PTHR33375:SF1">
    <property type="entry name" value="CHROMOSOME-PARTITIONING PROTEIN PARB-RELATED"/>
    <property type="match status" value="1"/>
</dbReference>
<dbReference type="Pfam" id="PF02195">
    <property type="entry name" value="ParB_N"/>
    <property type="match status" value="1"/>
</dbReference>
<feature type="region of interest" description="Disordered" evidence="4">
    <location>
        <begin position="1"/>
        <end position="71"/>
    </location>
</feature>
<evidence type="ECO:0000256" key="2">
    <source>
        <dbReference type="ARBA" id="ARBA00022829"/>
    </source>
</evidence>
<evidence type="ECO:0000256" key="1">
    <source>
        <dbReference type="ARBA" id="ARBA00006295"/>
    </source>
</evidence>
<organism evidence="6 7">
    <name type="scientific">Acrocarpospora phusangensis</name>
    <dbReference type="NCBI Taxonomy" id="1070424"/>
    <lineage>
        <taxon>Bacteria</taxon>
        <taxon>Bacillati</taxon>
        <taxon>Actinomycetota</taxon>
        <taxon>Actinomycetes</taxon>
        <taxon>Streptosporangiales</taxon>
        <taxon>Streptosporangiaceae</taxon>
        <taxon>Acrocarpospora</taxon>
    </lineage>
</organism>
<evidence type="ECO:0000313" key="6">
    <source>
        <dbReference type="EMBL" id="GIH23208.1"/>
    </source>
</evidence>
<evidence type="ECO:0000259" key="5">
    <source>
        <dbReference type="SMART" id="SM00470"/>
    </source>
</evidence>
<dbReference type="CDD" id="cd16393">
    <property type="entry name" value="SPO0J_N"/>
    <property type="match status" value="1"/>
</dbReference>
<name>A0A919UME2_9ACTN</name>
<evidence type="ECO:0000256" key="3">
    <source>
        <dbReference type="ARBA" id="ARBA00023125"/>
    </source>
</evidence>
<dbReference type="AlphaFoldDB" id="A0A919UME2"/>